<dbReference type="STRING" id="1198449.ACAM_1509"/>
<evidence type="ECO:0000313" key="2">
    <source>
        <dbReference type="Proteomes" id="UP000016887"/>
    </source>
</evidence>
<sequence>MKDVVKMNKQTGVLATLLAVMAVSALAGAFALWSEDLSISMTADTGEVDWEFIDNSWQSKDPCYLPDDGDPESTAPLSGDDWNLYPQGTPPFSSPYDWSGQSPVRVTKDVGCDEVIPHDTDGDGDWDTLEFNIYNAYPFYYTQLTFDVRNNGTVPIKIAQVWIDENCDNTIDHGPYHEINKNEIEDQGVYLFDGDILMWWGNNFGVQLEPLEDAAMGMDIVVVQEADENQVYNFCVVLQAVQWNEYDMVVSED</sequence>
<dbReference type="KEGG" id="acj:ACAM_1509"/>
<protein>
    <submittedName>
        <fullName evidence="1">Esterase/lipase</fullName>
    </submittedName>
</protein>
<reference evidence="1 2" key="1">
    <citation type="journal article" date="2013" name="Appl. Environ. Microbiol.">
        <title>Variation of the Virus-Related Elements within Syntenic Genomes of the Hyperthermophilic Archaeon Aeropyrum.</title>
        <authorList>
            <person name="Daifuku T."/>
            <person name="Yoshida T."/>
            <person name="Kitamura T."/>
            <person name="Kawaichi S."/>
            <person name="Inoue T."/>
            <person name="Nomura K."/>
            <person name="Yoshida Y."/>
            <person name="Kuno S."/>
            <person name="Sako Y."/>
        </authorList>
    </citation>
    <scope>NUCLEOTIDE SEQUENCE [LARGE SCALE GENOMIC DNA]</scope>
    <source>
        <strain evidence="1 2">SY1</strain>
    </source>
</reference>
<accession>U3TG53</accession>
<keyword evidence="2" id="KW-1185">Reference proteome</keyword>
<dbReference type="eggNOG" id="arCOG08858">
    <property type="taxonomic scope" value="Archaea"/>
</dbReference>
<dbReference type="Proteomes" id="UP000016887">
    <property type="component" value="Chromosome"/>
</dbReference>
<gene>
    <name evidence="1" type="ORF">ACAM_1509</name>
</gene>
<organism evidence="1 2">
    <name type="scientific">Aeropyrum camini SY1 = JCM 12091</name>
    <dbReference type="NCBI Taxonomy" id="1198449"/>
    <lineage>
        <taxon>Archaea</taxon>
        <taxon>Thermoproteota</taxon>
        <taxon>Thermoprotei</taxon>
        <taxon>Desulfurococcales</taxon>
        <taxon>Desulfurococcaceae</taxon>
        <taxon>Aeropyrum</taxon>
    </lineage>
</organism>
<proteinExistence type="predicted"/>
<dbReference type="EMBL" id="AP012489">
    <property type="protein sequence ID" value="BAN90978.1"/>
    <property type="molecule type" value="Genomic_DNA"/>
</dbReference>
<dbReference type="AlphaFoldDB" id="U3TG53"/>
<name>U3TG53_9CREN</name>
<evidence type="ECO:0000313" key="1">
    <source>
        <dbReference type="EMBL" id="BAN90978.1"/>
    </source>
</evidence>